<name>A0A0F9KY65_9ZZZZ</name>
<comment type="caution">
    <text evidence="1">The sequence shown here is derived from an EMBL/GenBank/DDBJ whole genome shotgun (WGS) entry which is preliminary data.</text>
</comment>
<dbReference type="EMBL" id="LAZR01007131">
    <property type="protein sequence ID" value="KKM87239.1"/>
    <property type="molecule type" value="Genomic_DNA"/>
</dbReference>
<protein>
    <submittedName>
        <fullName evidence="1">Uncharacterized protein</fullName>
    </submittedName>
</protein>
<accession>A0A0F9KY65</accession>
<sequence length="57" mass="6650">MLLIEQVFLVGITSLLFQKLFSIIFREVKLPISPAILKAKTYMKLNFFDLSFLEILD</sequence>
<organism evidence="1">
    <name type="scientific">marine sediment metagenome</name>
    <dbReference type="NCBI Taxonomy" id="412755"/>
    <lineage>
        <taxon>unclassified sequences</taxon>
        <taxon>metagenomes</taxon>
        <taxon>ecological metagenomes</taxon>
    </lineage>
</organism>
<proteinExistence type="predicted"/>
<evidence type="ECO:0000313" key="1">
    <source>
        <dbReference type="EMBL" id="KKM87239.1"/>
    </source>
</evidence>
<reference evidence="1" key="1">
    <citation type="journal article" date="2015" name="Nature">
        <title>Complex archaea that bridge the gap between prokaryotes and eukaryotes.</title>
        <authorList>
            <person name="Spang A."/>
            <person name="Saw J.H."/>
            <person name="Jorgensen S.L."/>
            <person name="Zaremba-Niedzwiedzka K."/>
            <person name="Martijn J."/>
            <person name="Lind A.E."/>
            <person name="van Eijk R."/>
            <person name="Schleper C."/>
            <person name="Guy L."/>
            <person name="Ettema T.J."/>
        </authorList>
    </citation>
    <scope>NUCLEOTIDE SEQUENCE</scope>
</reference>
<dbReference type="AlphaFoldDB" id="A0A0F9KY65"/>
<gene>
    <name evidence="1" type="ORF">LCGC14_1270990</name>
</gene>